<reference evidence="1 2" key="1">
    <citation type="submission" date="2019-05" db="EMBL/GenBank/DDBJ databases">
        <title>Another draft genome of Portunus trituberculatus and its Hox gene families provides insights of decapod evolution.</title>
        <authorList>
            <person name="Jeong J.-H."/>
            <person name="Song I."/>
            <person name="Kim S."/>
            <person name="Choi T."/>
            <person name="Kim D."/>
            <person name="Ryu S."/>
            <person name="Kim W."/>
        </authorList>
    </citation>
    <scope>NUCLEOTIDE SEQUENCE [LARGE SCALE GENOMIC DNA]</scope>
    <source>
        <tissue evidence="1">Muscle</tissue>
    </source>
</reference>
<dbReference type="EMBL" id="VSRR010144645">
    <property type="protein sequence ID" value="MPD05146.1"/>
    <property type="molecule type" value="Genomic_DNA"/>
</dbReference>
<organism evidence="1 2">
    <name type="scientific">Portunus trituberculatus</name>
    <name type="common">Swimming crab</name>
    <name type="synonym">Neptunus trituberculatus</name>
    <dbReference type="NCBI Taxonomy" id="210409"/>
    <lineage>
        <taxon>Eukaryota</taxon>
        <taxon>Metazoa</taxon>
        <taxon>Ecdysozoa</taxon>
        <taxon>Arthropoda</taxon>
        <taxon>Crustacea</taxon>
        <taxon>Multicrustacea</taxon>
        <taxon>Malacostraca</taxon>
        <taxon>Eumalacostraca</taxon>
        <taxon>Eucarida</taxon>
        <taxon>Decapoda</taxon>
        <taxon>Pleocyemata</taxon>
        <taxon>Brachyura</taxon>
        <taxon>Eubrachyura</taxon>
        <taxon>Portunoidea</taxon>
        <taxon>Portunidae</taxon>
        <taxon>Portuninae</taxon>
        <taxon>Portunus</taxon>
    </lineage>
</organism>
<keyword evidence="2" id="KW-1185">Reference proteome</keyword>
<accession>A0A5B7KE58</accession>
<evidence type="ECO:0000313" key="2">
    <source>
        <dbReference type="Proteomes" id="UP000324222"/>
    </source>
</evidence>
<dbReference type="Proteomes" id="UP000324222">
    <property type="component" value="Unassembled WGS sequence"/>
</dbReference>
<evidence type="ECO:0000313" key="1">
    <source>
        <dbReference type="EMBL" id="MPD05146.1"/>
    </source>
</evidence>
<protein>
    <submittedName>
        <fullName evidence="1">Uncharacterized protein</fullName>
    </submittedName>
</protein>
<sequence length="22" mass="2860">MVRGGWRVEGWKERWRWMRLGK</sequence>
<dbReference type="AlphaFoldDB" id="A0A5B7KE58"/>
<name>A0A5B7KE58_PORTR</name>
<comment type="caution">
    <text evidence="1">The sequence shown here is derived from an EMBL/GenBank/DDBJ whole genome shotgun (WGS) entry which is preliminary data.</text>
</comment>
<proteinExistence type="predicted"/>
<gene>
    <name evidence="1" type="ORF">E2C01_100876</name>
</gene>